<proteinExistence type="predicted"/>
<dbReference type="Gene3D" id="1.10.10.10">
    <property type="entry name" value="Winged helix-like DNA-binding domain superfamily/Winged helix DNA-binding domain"/>
    <property type="match status" value="1"/>
</dbReference>
<dbReference type="SUPFAM" id="SSF46955">
    <property type="entry name" value="Putative DNA-binding domain"/>
    <property type="match status" value="1"/>
</dbReference>
<feature type="domain" description="Helix-turn-helix" evidence="1">
    <location>
        <begin position="7"/>
        <end position="56"/>
    </location>
</feature>
<dbReference type="Proteomes" id="UP000265462">
    <property type="component" value="Chromosome"/>
</dbReference>
<evidence type="ECO:0000313" key="2">
    <source>
        <dbReference type="EMBL" id="AUI36111.1"/>
    </source>
</evidence>
<keyword evidence="3" id="KW-1185">Reference proteome</keyword>
<dbReference type="InterPro" id="IPR009061">
    <property type="entry name" value="DNA-bd_dom_put_sf"/>
</dbReference>
<sequence>MALNKPLTVKDVAELLGVSTDVVYDMVRKKKIPHFKVGNRLIRFQASSIQQWMNEQEQKSYHAS</sequence>
<dbReference type="InterPro" id="IPR036388">
    <property type="entry name" value="WH-like_DNA-bd_sf"/>
</dbReference>
<gene>
    <name evidence="2" type="ORF">CWI35_05825</name>
</gene>
<dbReference type="Pfam" id="PF12728">
    <property type="entry name" value="HTH_17"/>
    <property type="match status" value="1"/>
</dbReference>
<evidence type="ECO:0000313" key="3">
    <source>
        <dbReference type="Proteomes" id="UP000265462"/>
    </source>
</evidence>
<organism evidence="2 3">
    <name type="scientific">Bacillus caldolyticus</name>
    <dbReference type="NCBI Taxonomy" id="1394"/>
    <lineage>
        <taxon>Bacteria</taxon>
        <taxon>Bacillati</taxon>
        <taxon>Bacillota</taxon>
        <taxon>Bacilli</taxon>
        <taxon>Bacillales</taxon>
        <taxon>Anoxybacillaceae</taxon>
        <taxon>Geobacillus</taxon>
        <taxon>Geobacillus thermoleovorans group</taxon>
    </lineage>
</organism>
<dbReference type="EMBL" id="CP025074">
    <property type="protein sequence ID" value="AUI36111.1"/>
    <property type="molecule type" value="Genomic_DNA"/>
</dbReference>
<accession>A0ABN5FRF1</accession>
<dbReference type="NCBIfam" id="TIGR01764">
    <property type="entry name" value="excise"/>
    <property type="match status" value="1"/>
</dbReference>
<dbReference type="RefSeq" id="WP_041264267.1">
    <property type="nucleotide sequence ID" value="NZ_CP025074.1"/>
</dbReference>
<name>A0ABN5FRF1_BACCL</name>
<dbReference type="InterPro" id="IPR010093">
    <property type="entry name" value="SinI_DNA-bd"/>
</dbReference>
<reference evidence="2 3" key="1">
    <citation type="submission" date="2018-02" db="EMBL/GenBank/DDBJ databases">
        <title>Complete genome and methylome analysis of Bacillus caldolyticus.</title>
        <authorList>
            <person name="Fomenkov A.I."/>
            <person name="Mersha F."/>
            <person name="Vincze T."/>
            <person name="Roberts R.J."/>
        </authorList>
    </citation>
    <scope>NUCLEOTIDE SEQUENCE [LARGE SCALE GENOMIC DNA]</scope>
    <source>
        <strain evidence="2 3">NEB414</strain>
    </source>
</reference>
<protein>
    <submittedName>
        <fullName evidence="2">AlpA family phage regulatory protein</fullName>
    </submittedName>
</protein>
<dbReference type="InterPro" id="IPR041657">
    <property type="entry name" value="HTH_17"/>
</dbReference>
<evidence type="ECO:0000259" key="1">
    <source>
        <dbReference type="Pfam" id="PF12728"/>
    </source>
</evidence>